<dbReference type="InterPro" id="IPR004330">
    <property type="entry name" value="FAR1_DNA_bnd_dom"/>
</dbReference>
<dbReference type="AlphaFoldDB" id="Q2QXI4"/>
<reference evidence="3" key="2">
    <citation type="submission" date="2005-04" db="EMBL/GenBank/DDBJ databases">
        <authorList>
            <person name="Buell C.R."/>
            <person name="Wing R.A."/>
            <person name="McCombie W.A."/>
            <person name="Ouyang S."/>
        </authorList>
    </citation>
    <scope>NUCLEOTIDE SEQUENCE</scope>
</reference>
<protein>
    <submittedName>
        <fullName evidence="3">Transposon protein, putative, unclassified</fullName>
    </submittedName>
</protein>
<proteinExistence type="predicted"/>
<feature type="domain" description="MULE transposase" evidence="2">
    <location>
        <begin position="220"/>
        <end position="314"/>
    </location>
</feature>
<feature type="domain" description="FAR1" evidence="1">
    <location>
        <begin position="11"/>
        <end position="100"/>
    </location>
</feature>
<dbReference type="PANTHER" id="PTHR47718">
    <property type="entry name" value="OS01G0519700 PROTEIN"/>
    <property type="match status" value="1"/>
</dbReference>
<gene>
    <name evidence="3" type="ordered locus">LOC_Os12g05940</name>
</gene>
<evidence type="ECO:0000259" key="2">
    <source>
        <dbReference type="Pfam" id="PF10551"/>
    </source>
</evidence>
<accession>Q2QXI4</accession>
<dbReference type="PANTHER" id="PTHR47718:SF2">
    <property type="entry name" value="PROTEIN FAR1-RELATED SEQUENCE 5-LIKE"/>
    <property type="match status" value="1"/>
</dbReference>
<name>Q2QXI4_ORYSJ</name>
<dbReference type="InterPro" id="IPR018289">
    <property type="entry name" value="MULE_transposase_dom"/>
</dbReference>
<dbReference type="EMBL" id="DP000011">
    <property type="protein sequence ID" value="ABA96489.1"/>
    <property type="molecule type" value="Genomic_DNA"/>
</dbReference>
<sequence>MAFSDTEEAWNFWVTYGGRMGFDVRKKYHNKNQVTQKTTSARFVCSKQGFRGKDKRDNLTKHPRAETRIGCNVRMGLTLNRVNEKYEISDLEVMHNHILQTPETSHLMPSQRKITEVQAFEIEMADDTSIQPRIAHELAARHVGGSSNLGYTCLDQQNYLRTKRQKELKYGEAGSLLNYFKNKAIDNPSFHYAVKLDSEEQITNIFWAEMIIDYAHFGDVVTFDTTFGTNKESWPFGVFVGFNHFRETVVFGAALMYDETCDSFCWLFDAFLSCHNHKHPQTIYTDQDVAMGKAITEVFTETRHGLCTFHIMQNANKHINRQKTSDGSNVLADFSACMCEHEDVEKFEEVFADMRTKVRKGTWLDSVYKLKEKWAECFMKNAYTLGMRSTQLSEGLNSDLKEYLNCELNIVRFFHHFDRVVQGKRDKEIKSEYESRKKLPRILMRIPMLLQTNFEECFAFVDNALETLGQQVEQMVEVNTNIQSNLETEFEIPENVSQAIGLKKKETRCSTSKRKKNWVDKLHKKRKKSLRYAKNGNEVAHPEPLEEDILENSTKESHQDFEFLGSYTQLLAGDSDGYELYSEGFHQ</sequence>
<dbReference type="Pfam" id="PF10551">
    <property type="entry name" value="MULE"/>
    <property type="match status" value="1"/>
</dbReference>
<evidence type="ECO:0000259" key="1">
    <source>
        <dbReference type="Pfam" id="PF03101"/>
    </source>
</evidence>
<reference evidence="3" key="1">
    <citation type="journal article" date="2005" name="BMC Biol.">
        <title>The sequence of rice chromosomes 11 and 12, rich in disease resistance genes and recent gene duplications.</title>
        <authorList>
            <consortium name="The rice chromosomes 11 and 12 sequencing consortia"/>
        </authorList>
    </citation>
    <scope>NUCLEOTIDE SEQUENCE [LARGE SCALE GENOMIC DNA]</scope>
</reference>
<dbReference type="Pfam" id="PF03101">
    <property type="entry name" value="FAR1"/>
    <property type="match status" value="1"/>
</dbReference>
<evidence type="ECO:0000313" key="3">
    <source>
        <dbReference type="EMBL" id="ABA96489.1"/>
    </source>
</evidence>
<reference evidence="3" key="3">
    <citation type="submission" date="2006-01" db="EMBL/GenBank/DDBJ databases">
        <authorList>
            <person name="Buell R."/>
        </authorList>
    </citation>
    <scope>NUCLEOTIDE SEQUENCE</scope>
</reference>
<organism evidence="3">
    <name type="scientific">Oryza sativa subsp. japonica</name>
    <name type="common">Rice</name>
    <dbReference type="NCBI Taxonomy" id="39947"/>
    <lineage>
        <taxon>Eukaryota</taxon>
        <taxon>Viridiplantae</taxon>
        <taxon>Streptophyta</taxon>
        <taxon>Embryophyta</taxon>
        <taxon>Tracheophyta</taxon>
        <taxon>Spermatophyta</taxon>
        <taxon>Magnoliopsida</taxon>
        <taxon>Liliopsida</taxon>
        <taxon>Poales</taxon>
        <taxon>Poaceae</taxon>
        <taxon>BOP clade</taxon>
        <taxon>Oryzoideae</taxon>
        <taxon>Oryzeae</taxon>
        <taxon>Oryzinae</taxon>
        <taxon>Oryza</taxon>
        <taxon>Oryza sativa</taxon>
    </lineage>
</organism>